<dbReference type="PANTHER" id="PTHR35043">
    <property type="entry name" value="TRANSCRIPTION FACTOR DOMAIN-CONTAINING PROTEIN"/>
    <property type="match status" value="1"/>
</dbReference>
<dbReference type="Proteomes" id="UP000777438">
    <property type="component" value="Unassembled WGS sequence"/>
</dbReference>
<feature type="transmembrane region" description="Helical" evidence="1">
    <location>
        <begin position="467"/>
        <end position="487"/>
    </location>
</feature>
<organism evidence="2 3">
    <name type="scientific">Thelonectria olida</name>
    <dbReference type="NCBI Taxonomy" id="1576542"/>
    <lineage>
        <taxon>Eukaryota</taxon>
        <taxon>Fungi</taxon>
        <taxon>Dikarya</taxon>
        <taxon>Ascomycota</taxon>
        <taxon>Pezizomycotina</taxon>
        <taxon>Sordariomycetes</taxon>
        <taxon>Hypocreomycetidae</taxon>
        <taxon>Hypocreales</taxon>
        <taxon>Nectriaceae</taxon>
        <taxon>Thelonectria</taxon>
    </lineage>
</organism>
<dbReference type="OrthoDB" id="3061561at2759"/>
<feature type="transmembrane region" description="Helical" evidence="1">
    <location>
        <begin position="86"/>
        <end position="104"/>
    </location>
</feature>
<comment type="caution">
    <text evidence="2">The sequence shown here is derived from an EMBL/GenBank/DDBJ whole genome shotgun (WGS) entry which is preliminary data.</text>
</comment>
<name>A0A9P8WCY4_9HYPO</name>
<feature type="transmembrane region" description="Helical" evidence="1">
    <location>
        <begin position="499"/>
        <end position="521"/>
    </location>
</feature>
<gene>
    <name evidence="2" type="ORF">B0T10DRAFT_474868</name>
</gene>
<reference evidence="2 3" key="1">
    <citation type="journal article" date="2021" name="Nat. Commun.">
        <title>Genetic determinants of endophytism in the Arabidopsis root mycobiome.</title>
        <authorList>
            <person name="Mesny F."/>
            <person name="Miyauchi S."/>
            <person name="Thiergart T."/>
            <person name="Pickel B."/>
            <person name="Atanasova L."/>
            <person name="Karlsson M."/>
            <person name="Huettel B."/>
            <person name="Barry K.W."/>
            <person name="Haridas S."/>
            <person name="Chen C."/>
            <person name="Bauer D."/>
            <person name="Andreopoulos W."/>
            <person name="Pangilinan J."/>
            <person name="LaButti K."/>
            <person name="Riley R."/>
            <person name="Lipzen A."/>
            <person name="Clum A."/>
            <person name="Drula E."/>
            <person name="Henrissat B."/>
            <person name="Kohler A."/>
            <person name="Grigoriev I.V."/>
            <person name="Martin F.M."/>
            <person name="Hacquard S."/>
        </authorList>
    </citation>
    <scope>NUCLEOTIDE SEQUENCE [LARGE SCALE GENOMIC DNA]</scope>
    <source>
        <strain evidence="2 3">MPI-CAGE-CH-0241</strain>
    </source>
</reference>
<evidence type="ECO:0000256" key="1">
    <source>
        <dbReference type="SAM" id="Phobius"/>
    </source>
</evidence>
<protein>
    <submittedName>
        <fullName evidence="2">Uncharacterized protein</fullName>
    </submittedName>
</protein>
<keyword evidence="3" id="KW-1185">Reference proteome</keyword>
<feature type="transmembrane region" description="Helical" evidence="1">
    <location>
        <begin position="435"/>
        <end position="455"/>
    </location>
</feature>
<dbReference type="AlphaFoldDB" id="A0A9P8WCY4"/>
<evidence type="ECO:0000313" key="3">
    <source>
        <dbReference type="Proteomes" id="UP000777438"/>
    </source>
</evidence>
<accession>A0A9P8WCY4</accession>
<dbReference type="PANTHER" id="PTHR35043:SF7">
    <property type="entry name" value="TRANSCRIPTION FACTOR DOMAIN-CONTAINING PROTEIN"/>
    <property type="match status" value="1"/>
</dbReference>
<dbReference type="EMBL" id="JAGPYM010000003">
    <property type="protein sequence ID" value="KAH6896660.1"/>
    <property type="molecule type" value="Genomic_DNA"/>
</dbReference>
<evidence type="ECO:0000313" key="2">
    <source>
        <dbReference type="EMBL" id="KAH6896660.1"/>
    </source>
</evidence>
<proteinExistence type="predicted"/>
<keyword evidence="1" id="KW-1133">Transmembrane helix</keyword>
<feature type="transmembrane region" description="Helical" evidence="1">
    <location>
        <begin position="57"/>
        <end position="80"/>
    </location>
</feature>
<keyword evidence="1" id="KW-0472">Membrane</keyword>
<keyword evidence="1" id="KW-0812">Transmembrane</keyword>
<sequence length="547" mass="61947">MVHPLVEAATPQNATKIPWLISLPYSNDTATLRTTIAHAWVNSPNIRGTMDIIQSCVLTLVACIYTALHLNVPAFSAWYSVSWIKFTWVILALFAPEIVVFTAAEQLRKAWRLKKQLRILQVASEDPKIKNLRLGLTYAFFVVMGGVRVDIDDVLSLEELSPFKSEAFLRMPHPRSARLSAEGVIRLAQHGHWINIPKSKIVDKSKANSIQKALVFIQVSWMVGQCIARKVHHLPLTILEVHTMVHVVCAIFLYVCWLKKPLDVQDPEVLSAADFKGEIAAMVQEHFYPEWNKQLAIVAPRTLANMHQQGVRWRNPESGSVLVDGDTLPFGLAFYKTDKAPGPHRMLTVTPRFLKRWELIMETFDFGDRIALAARDAYVPGLAQNPNDLESAQGYQPLRDDNSGVLFLEQLDEFRTNGQPFKTDRENFDRDSFGWSYAFLLFVLPGMYGGVHLTAWSWGFPTLLEGLMWKISCIVIASGFPVALMIWGILHVMRMRNEGVLWSLALLGVIVYLAARLFIIVESFLSLRHVSVGVYVSLEWVDLFPHF</sequence>